<dbReference type="Proteomes" id="UP000075880">
    <property type="component" value="Unassembled WGS sequence"/>
</dbReference>
<evidence type="ECO:0000256" key="1">
    <source>
        <dbReference type="SAM" id="MobiDB-lite"/>
    </source>
</evidence>
<evidence type="ECO:0000313" key="3">
    <source>
        <dbReference type="Proteomes" id="UP000075880"/>
    </source>
</evidence>
<dbReference type="EnsemblMetazoa" id="ENSAATROPT015160">
    <property type="protein sequence ID" value="ENSAATROPP013632"/>
    <property type="gene ID" value="ENSAATROPG012338"/>
</dbReference>
<protein>
    <submittedName>
        <fullName evidence="2">Uncharacterized protein</fullName>
    </submittedName>
</protein>
<proteinExistence type="predicted"/>
<name>A0AAG5DQR4_ANOAO</name>
<sequence length="122" mass="13744">RAALPAPPPRNCYCLPTAPETTIRRTFASLNTATRTQHCASDWVEQKSRDSKTKKATPKCDPIGDRNTRQHLGTELTRRRNTERRIVAHCRTLHASRHCFSQPVDLPTTTHRALLSTGFVPS</sequence>
<evidence type="ECO:0000313" key="2">
    <source>
        <dbReference type="EnsemblMetazoa" id="ENSAATROPP013632"/>
    </source>
</evidence>
<feature type="region of interest" description="Disordered" evidence="1">
    <location>
        <begin position="43"/>
        <end position="75"/>
    </location>
</feature>
<reference evidence="2" key="1">
    <citation type="submission" date="2024-04" db="UniProtKB">
        <authorList>
            <consortium name="EnsemblMetazoa"/>
        </authorList>
    </citation>
    <scope>IDENTIFICATION</scope>
    <source>
        <strain evidence="2">EBRO</strain>
    </source>
</reference>
<feature type="compositionally biased region" description="Basic and acidic residues" evidence="1">
    <location>
        <begin position="44"/>
        <end position="53"/>
    </location>
</feature>
<accession>A0AAG5DQR4</accession>
<dbReference type="AlphaFoldDB" id="A0AAG5DQR4"/>
<keyword evidence="3" id="KW-1185">Reference proteome</keyword>
<organism evidence="2 3">
    <name type="scientific">Anopheles atroparvus</name>
    <name type="common">European mosquito</name>
    <dbReference type="NCBI Taxonomy" id="41427"/>
    <lineage>
        <taxon>Eukaryota</taxon>
        <taxon>Metazoa</taxon>
        <taxon>Ecdysozoa</taxon>
        <taxon>Arthropoda</taxon>
        <taxon>Hexapoda</taxon>
        <taxon>Insecta</taxon>
        <taxon>Pterygota</taxon>
        <taxon>Neoptera</taxon>
        <taxon>Endopterygota</taxon>
        <taxon>Diptera</taxon>
        <taxon>Nematocera</taxon>
        <taxon>Culicoidea</taxon>
        <taxon>Culicidae</taxon>
        <taxon>Anophelinae</taxon>
        <taxon>Anopheles</taxon>
    </lineage>
</organism>